<dbReference type="InterPro" id="IPR011008">
    <property type="entry name" value="Dimeric_a/b-barrel"/>
</dbReference>
<dbReference type="Gene3D" id="3.30.70.100">
    <property type="match status" value="1"/>
</dbReference>
<comment type="caution">
    <text evidence="1">The sequence shown here is derived from an EMBL/GenBank/DDBJ whole genome shotgun (WGS) entry which is preliminary data.</text>
</comment>
<dbReference type="SUPFAM" id="SSF54909">
    <property type="entry name" value="Dimeric alpha+beta barrel"/>
    <property type="match status" value="1"/>
</dbReference>
<dbReference type="InterPro" id="IPR008000">
    <property type="entry name" value="Rham/fucose_mutarotase"/>
</dbReference>
<evidence type="ECO:0000313" key="2">
    <source>
        <dbReference type="Proteomes" id="UP001500279"/>
    </source>
</evidence>
<dbReference type="EMBL" id="BAAAEW010000023">
    <property type="protein sequence ID" value="GAA0757501.1"/>
    <property type="molecule type" value="Genomic_DNA"/>
</dbReference>
<dbReference type="RefSeq" id="WP_141287595.1">
    <property type="nucleotide sequence ID" value="NZ_BAAAEW010000023.1"/>
</dbReference>
<protein>
    <submittedName>
        <fullName evidence="1">L-rhamnose mutarotase</fullName>
    </submittedName>
</protein>
<reference evidence="2" key="1">
    <citation type="journal article" date="2019" name="Int. J. Syst. Evol. Microbiol.">
        <title>The Global Catalogue of Microorganisms (GCM) 10K type strain sequencing project: providing services to taxonomists for standard genome sequencing and annotation.</title>
        <authorList>
            <consortium name="The Broad Institute Genomics Platform"/>
            <consortium name="The Broad Institute Genome Sequencing Center for Infectious Disease"/>
            <person name="Wu L."/>
            <person name="Ma J."/>
        </authorList>
    </citation>
    <scope>NUCLEOTIDE SEQUENCE [LARGE SCALE GENOMIC DNA]</scope>
    <source>
        <strain evidence="2">JCM 15503</strain>
    </source>
</reference>
<dbReference type="InterPro" id="IPR052996">
    <property type="entry name" value="Carb_Metab_Mutarotase"/>
</dbReference>
<dbReference type="Pfam" id="PF05336">
    <property type="entry name" value="rhaM"/>
    <property type="match status" value="1"/>
</dbReference>
<organism evidence="1 2">
    <name type="scientific">Ideonella azotifigens</name>
    <dbReference type="NCBI Taxonomy" id="513160"/>
    <lineage>
        <taxon>Bacteria</taxon>
        <taxon>Pseudomonadati</taxon>
        <taxon>Pseudomonadota</taxon>
        <taxon>Betaproteobacteria</taxon>
        <taxon>Burkholderiales</taxon>
        <taxon>Sphaerotilaceae</taxon>
        <taxon>Ideonella</taxon>
    </lineage>
</organism>
<gene>
    <name evidence="1" type="ORF">GCM10009107_37190</name>
</gene>
<dbReference type="Proteomes" id="UP001500279">
    <property type="component" value="Unassembled WGS sequence"/>
</dbReference>
<name>A0ABP3VFI7_9BURK</name>
<evidence type="ECO:0000313" key="1">
    <source>
        <dbReference type="EMBL" id="GAA0757501.1"/>
    </source>
</evidence>
<accession>A0ABP3VFI7</accession>
<dbReference type="PANTHER" id="PTHR43239">
    <property type="entry name" value="UPF0734 PROTEIN DDB_G0273871/DDB_G0273177"/>
    <property type="match status" value="1"/>
</dbReference>
<dbReference type="PANTHER" id="PTHR43239:SF1">
    <property type="entry name" value="UPF0734 PROTEIN DDB_G0273871_DDB_G0273177"/>
    <property type="match status" value="1"/>
</dbReference>
<keyword evidence="2" id="KW-1185">Reference proteome</keyword>
<proteinExistence type="predicted"/>
<sequence>MRHCLLLDLKDDPALIAEYEAHHRRIWPEVAAHLHEQGVLSMEIYRLGTRLCMVMETDDAVYNPERMAQAQAEDPKLREWEDLMWRFQASTPWTPAGEKWVPAARIFDWRAKV</sequence>